<reference evidence="2" key="1">
    <citation type="submission" date="2022-05" db="EMBL/GenBank/DDBJ databases">
        <authorList>
            <person name="Colautti A."/>
            <person name="Iacumin L."/>
        </authorList>
    </citation>
    <scope>NUCLEOTIDE SEQUENCE</scope>
    <source>
        <strain evidence="2">SK 55</strain>
    </source>
</reference>
<dbReference type="RefSeq" id="WP_269926446.1">
    <property type="nucleotide sequence ID" value="NZ_JAMKBJ010000006.1"/>
</dbReference>
<dbReference type="PANTHER" id="PTHR30032:SF4">
    <property type="entry name" value="AMIDASE ENHANCER"/>
    <property type="match status" value="1"/>
</dbReference>
<keyword evidence="3" id="KW-1185">Reference proteome</keyword>
<dbReference type="InterPro" id="IPR013693">
    <property type="entry name" value="SpoIID/LytB_N"/>
</dbReference>
<sequence length="528" mass="57962">MLKNVFKYFVVFTIVSALFFQGVGQNKVAAEDVAEPVIRIGMVPDVQSLKIGGKGTFDLVDKVTGEVLFSGTDEEFLVELASTAEIKTNYRLQVSFTTSEGYVADWLSRAEAAGYSTYVEDYNNGYRLHIGEFPADASFTVRTNFKNDVIAKGLAASDAFWKVVTIVEGETTMKATKNGEVKSTSNPVQVLAPSERVTINGKTYRGIAEVGFNSKGTLAGINELLIEEYLYGVVPRELPPNPYGALEAQKSQAIAARTYALSNPGKRSADGYDLLPTTSDQVYGGFEAEHPISNDAVDGTRGIVATYEGKLITAVFHSTSGGFTANNEDVWNSEATPYLRATQVGQKGNTLKYVPALDVYKFDEEEQTESLRDVKTGDFEAGKSKYYRWNFEWTAEEISDILSTYYNQEVGKVLEINVTERSSSGRAAKIEFVTENGTFYEYKDRIRWALQYINASGNPAVLLSTLFIIEPVKDEVTGEVTGFKTNGGGWGHGVGMSQVGAVGMAEAGFTYDVILKHFYKGIDLETKY</sequence>
<dbReference type="PANTHER" id="PTHR30032">
    <property type="entry name" value="N-ACETYLMURAMOYL-L-ALANINE AMIDASE-RELATED"/>
    <property type="match status" value="1"/>
</dbReference>
<proteinExistence type="predicted"/>
<accession>A0A9X3LH85</accession>
<dbReference type="EMBL" id="JAMKBJ010000006">
    <property type="protein sequence ID" value="MCZ8537355.1"/>
    <property type="molecule type" value="Genomic_DNA"/>
</dbReference>
<dbReference type="Proteomes" id="UP001152173">
    <property type="component" value="Unassembled WGS sequence"/>
</dbReference>
<protein>
    <submittedName>
        <fullName evidence="2">SpoIID/LytB domain-containing protein</fullName>
    </submittedName>
</protein>
<dbReference type="AlphaFoldDB" id="A0A9X3LH85"/>
<dbReference type="NCBIfam" id="TIGR02669">
    <property type="entry name" value="SpoIID_LytB"/>
    <property type="match status" value="1"/>
</dbReference>
<dbReference type="InterPro" id="IPR051922">
    <property type="entry name" value="Bact_Sporulation_Assoc"/>
</dbReference>
<dbReference type="GO" id="GO:0030435">
    <property type="term" value="P:sporulation resulting in formation of a cellular spore"/>
    <property type="evidence" value="ECO:0007669"/>
    <property type="project" value="InterPro"/>
</dbReference>
<organism evidence="2 3">
    <name type="scientific">Paenisporosarcina quisquiliarum</name>
    <dbReference type="NCBI Taxonomy" id="365346"/>
    <lineage>
        <taxon>Bacteria</taxon>
        <taxon>Bacillati</taxon>
        <taxon>Bacillota</taxon>
        <taxon>Bacilli</taxon>
        <taxon>Bacillales</taxon>
        <taxon>Caryophanaceae</taxon>
        <taxon>Paenisporosarcina</taxon>
    </lineage>
</organism>
<dbReference type="InterPro" id="IPR013486">
    <property type="entry name" value="SpoIID/LytB"/>
</dbReference>
<evidence type="ECO:0000313" key="3">
    <source>
        <dbReference type="Proteomes" id="UP001152173"/>
    </source>
</evidence>
<dbReference type="GO" id="GO:0030288">
    <property type="term" value="C:outer membrane-bounded periplasmic space"/>
    <property type="evidence" value="ECO:0007669"/>
    <property type="project" value="TreeGrafter"/>
</dbReference>
<evidence type="ECO:0000313" key="2">
    <source>
        <dbReference type="EMBL" id="MCZ8537355.1"/>
    </source>
</evidence>
<dbReference type="Pfam" id="PF08486">
    <property type="entry name" value="SpoIID"/>
    <property type="match status" value="1"/>
</dbReference>
<gene>
    <name evidence="2" type="ORF">M9R32_09200</name>
</gene>
<name>A0A9X3LH85_9BACL</name>
<feature type="domain" description="Sporulation stage II protein D amidase enhancer LytB N-terminal" evidence="1">
    <location>
        <begin position="215"/>
        <end position="307"/>
    </location>
</feature>
<comment type="caution">
    <text evidence="2">The sequence shown here is derived from an EMBL/GenBank/DDBJ whole genome shotgun (WGS) entry which is preliminary data.</text>
</comment>
<evidence type="ECO:0000259" key="1">
    <source>
        <dbReference type="Pfam" id="PF08486"/>
    </source>
</evidence>